<keyword evidence="3" id="KW-1185">Reference proteome</keyword>
<reference evidence="2 3" key="1">
    <citation type="journal article" date="2014" name="Int. J. Syst. Evol. Microbiol.">
        <title>Methanobacterium paludis sp. nov. and a novel strain of Methanobacterium lacus isolated from northern peatlands.</title>
        <authorList>
            <person name="Cadillo-Quiroz H."/>
            <person name="Brauer S.L."/>
            <person name="Goodson N."/>
            <person name="Yavitt J.B."/>
            <person name="Zinder S.H."/>
        </authorList>
    </citation>
    <scope>NUCLEOTIDE SEQUENCE [LARGE SCALE GENOMIC DNA]</scope>
    <source>
        <strain evidence="3">DSM 25820 / JCM 18151 / SWAN1</strain>
    </source>
</reference>
<dbReference type="STRING" id="868131.MSWAN_0009"/>
<dbReference type="InterPro" id="IPR006674">
    <property type="entry name" value="HD_domain"/>
</dbReference>
<dbReference type="HOGENOM" id="CLU_672030_0_0_2"/>
<gene>
    <name evidence="2" type="ordered locus">MSWAN_0009</name>
</gene>
<dbReference type="AlphaFoldDB" id="F6D7B5"/>
<dbReference type="Pfam" id="PF13023">
    <property type="entry name" value="HD_3"/>
    <property type="match status" value="1"/>
</dbReference>
<dbReference type="SUPFAM" id="SSF109604">
    <property type="entry name" value="HD-domain/PDEase-like"/>
    <property type="match status" value="1"/>
</dbReference>
<keyword evidence="2" id="KW-0378">Hydrolase</keyword>
<dbReference type="Proteomes" id="UP000009231">
    <property type="component" value="Chromosome"/>
</dbReference>
<dbReference type="KEGG" id="mew:MSWAN_0009"/>
<accession>F6D7B5</accession>
<dbReference type="EMBL" id="CP002772">
    <property type="protein sequence ID" value="AEG17057.1"/>
    <property type="molecule type" value="Genomic_DNA"/>
</dbReference>
<evidence type="ECO:0000313" key="2">
    <source>
        <dbReference type="EMBL" id="AEG17057.1"/>
    </source>
</evidence>
<dbReference type="RefSeq" id="WP_013824559.1">
    <property type="nucleotide sequence ID" value="NC_015574.1"/>
</dbReference>
<dbReference type="Gene3D" id="1.10.3210.10">
    <property type="entry name" value="Hypothetical protein af1432"/>
    <property type="match status" value="2"/>
</dbReference>
<dbReference type="GO" id="GO:0016787">
    <property type="term" value="F:hydrolase activity"/>
    <property type="evidence" value="ECO:0007669"/>
    <property type="project" value="UniProtKB-KW"/>
</dbReference>
<protein>
    <submittedName>
        <fullName evidence="2">HAD superfamily hydrolase</fullName>
    </submittedName>
</protein>
<dbReference type="GeneID" id="10667485"/>
<name>F6D7B5_METPW</name>
<organism evidence="2 3">
    <name type="scientific">Methanobacterium paludis (strain DSM 25820 / JCM 18151 / SWAN1)</name>
    <dbReference type="NCBI Taxonomy" id="868131"/>
    <lineage>
        <taxon>Archaea</taxon>
        <taxon>Methanobacteriati</taxon>
        <taxon>Methanobacteriota</taxon>
        <taxon>Methanomada group</taxon>
        <taxon>Methanobacteria</taxon>
        <taxon>Methanobacteriales</taxon>
        <taxon>Methanobacteriaceae</taxon>
        <taxon>Methanobacterium</taxon>
    </lineage>
</organism>
<evidence type="ECO:0000313" key="3">
    <source>
        <dbReference type="Proteomes" id="UP000009231"/>
    </source>
</evidence>
<sequence>MKKETSIAKLMERFTKAASMQRWNDHIRPVKFTELDKQAHKMVIAYVLAKSEEERRKEYLASSDGDFKAKPLNWKYLIEGGIFEFLHRLILTDIKPPVFHKMIENKETEELLNSHVFNELKGDMVGLNKKFYKRFTNYFENPKTDNIERRILRAAHYLATNWEFRIIYHTAPFIYGIEETKQNIENQIEDHYDLIGVQKLLLGKRSFGFVDLCGQLRFQKRWAHSPRVPETSVLGHMLIVAITSYLCTLEMNVDACEKRFYNNYFGGLFHDLPEVLTKDIISPVKRVDKEIDTKIKEYEHEKMEEKLLPLLPKPWRREMRYFTGIEFENKSEAKLELTEFKNRITENGEVRMVRTIESQYNKDEYSPLDGEILDVCDKISAYLEVILSIKHGIKSESLLEGKKKIFEDYKNRNIAGIDFDQIFGYFNGRLD</sequence>
<proteinExistence type="predicted"/>
<evidence type="ECO:0000259" key="1">
    <source>
        <dbReference type="Pfam" id="PF13023"/>
    </source>
</evidence>
<dbReference type="OrthoDB" id="52962at2157"/>
<feature type="domain" description="HD" evidence="1">
    <location>
        <begin position="213"/>
        <end position="404"/>
    </location>
</feature>
<dbReference type="eggNOG" id="arCOG04311">
    <property type="taxonomic scope" value="Archaea"/>
</dbReference>